<organism evidence="1 2">
    <name type="scientific">Oryza meyeriana var. granulata</name>
    <dbReference type="NCBI Taxonomy" id="110450"/>
    <lineage>
        <taxon>Eukaryota</taxon>
        <taxon>Viridiplantae</taxon>
        <taxon>Streptophyta</taxon>
        <taxon>Embryophyta</taxon>
        <taxon>Tracheophyta</taxon>
        <taxon>Spermatophyta</taxon>
        <taxon>Magnoliopsida</taxon>
        <taxon>Liliopsida</taxon>
        <taxon>Poales</taxon>
        <taxon>Poaceae</taxon>
        <taxon>BOP clade</taxon>
        <taxon>Oryzoideae</taxon>
        <taxon>Oryzeae</taxon>
        <taxon>Oryzinae</taxon>
        <taxon>Oryza</taxon>
        <taxon>Oryza meyeriana</taxon>
    </lineage>
</organism>
<gene>
    <name evidence="1" type="ORF">E2562_002695</name>
</gene>
<name>A0A6G1BS85_9ORYZ</name>
<dbReference type="AlphaFoldDB" id="A0A6G1BS85"/>
<reference evidence="1 2" key="1">
    <citation type="submission" date="2019-11" db="EMBL/GenBank/DDBJ databases">
        <title>Whole genome sequence of Oryza granulata.</title>
        <authorList>
            <person name="Li W."/>
        </authorList>
    </citation>
    <scope>NUCLEOTIDE SEQUENCE [LARGE SCALE GENOMIC DNA]</scope>
    <source>
        <strain evidence="2">cv. Menghai</strain>
        <tissue evidence="1">Leaf</tissue>
    </source>
</reference>
<dbReference type="SUPFAM" id="SSF51430">
    <property type="entry name" value="NAD(P)-linked oxidoreductase"/>
    <property type="match status" value="1"/>
</dbReference>
<dbReference type="EMBL" id="SPHZ02000011">
    <property type="protein sequence ID" value="KAF0890283.1"/>
    <property type="molecule type" value="Genomic_DNA"/>
</dbReference>
<evidence type="ECO:0000313" key="1">
    <source>
        <dbReference type="EMBL" id="KAF0890283.1"/>
    </source>
</evidence>
<evidence type="ECO:0000313" key="2">
    <source>
        <dbReference type="Proteomes" id="UP000479710"/>
    </source>
</evidence>
<accession>A0A6G1BS85</accession>
<dbReference type="InterPro" id="IPR018170">
    <property type="entry name" value="Aldo/ket_reductase_CS"/>
</dbReference>
<dbReference type="Gene3D" id="3.20.20.100">
    <property type="entry name" value="NADP-dependent oxidoreductase domain"/>
    <property type="match status" value="1"/>
</dbReference>
<dbReference type="PROSITE" id="PS00798">
    <property type="entry name" value="ALDOKETO_REDUCTASE_1"/>
    <property type="match status" value="1"/>
</dbReference>
<dbReference type="InterPro" id="IPR036812">
    <property type="entry name" value="NAD(P)_OxRdtase_dom_sf"/>
</dbReference>
<keyword evidence="2" id="KW-1185">Reference proteome</keyword>
<dbReference type="Proteomes" id="UP000479710">
    <property type="component" value="Unassembled WGS sequence"/>
</dbReference>
<proteinExistence type="predicted"/>
<sequence>MASAAVAVPEVTLRSSNARPVPAVGMGAVEFPPVEVGFRHFDTATLYGTEALLGEALAEATRRWLVASQEEAFDRHVQAVVHLGATRTSCSRRSVKAYGKYATATSTEY</sequence>
<protein>
    <recommendedName>
        <fullName evidence="3">NADP-dependent oxidoreductase domain-containing protein</fullName>
    </recommendedName>
</protein>
<comment type="caution">
    <text evidence="1">The sequence shown here is derived from an EMBL/GenBank/DDBJ whole genome shotgun (WGS) entry which is preliminary data.</text>
</comment>
<dbReference type="GO" id="GO:0016491">
    <property type="term" value="F:oxidoreductase activity"/>
    <property type="evidence" value="ECO:0007669"/>
    <property type="project" value="InterPro"/>
</dbReference>
<evidence type="ECO:0008006" key="3">
    <source>
        <dbReference type="Google" id="ProtNLM"/>
    </source>
</evidence>